<protein>
    <recommendedName>
        <fullName evidence="1">General transcription factor IIH subunit 4</fullName>
    </recommendedName>
</protein>
<comment type="caution">
    <text evidence="2">The sequence shown here is derived from an EMBL/GenBank/DDBJ whole genome shotgun (WGS) entry which is preliminary data.</text>
</comment>
<reference evidence="2" key="1">
    <citation type="submission" date="2023-01" db="EMBL/GenBank/DDBJ databases">
        <title>Metagenome sequencing of chrysophaentin producing Chrysophaeum taylorii.</title>
        <authorList>
            <person name="Davison J."/>
            <person name="Bewley C."/>
        </authorList>
    </citation>
    <scope>NUCLEOTIDE SEQUENCE</scope>
    <source>
        <strain evidence="2">NIES-1699</strain>
    </source>
</reference>
<sequence length="407" mass="45720">MEEIMSQLSNGALDRLYTNPWTCVGVLQMLSEVEQQWLLRAALTREDEAPARLAELRLVVDGRIAENVATHFVAALGGLKEPWETLPPGKKHPSTEQLTEWMVWRWTTVLIYVTGEDMDGRSEPQTRIVELLKKAGIMRGDEELEITSLGLEFLLRPRHEQIWELVKTYLSEDEDVVSLLLTMSFCTFGNAYPISALTDAQRACLPVLGGLGLLYQRSKSTDRFYPTRLGIQVAFGGGAADDTTIKIIVQTNFQVMAYTDAKANTSALVVGMLSLFATLRCRLPNLVIGDITRTSVRACVGKGIAIDQIFRFLQAHKKVEKPLPANVLDQMRLWAGEDNRVKYAHGSLIANLPPSIFPKLLHRINKHRPDWLLWHDDTRLFVHVDAEPSVRRLLRPNHAAAASSSYP</sequence>
<dbReference type="GO" id="GO:0001671">
    <property type="term" value="F:ATPase activator activity"/>
    <property type="evidence" value="ECO:0007669"/>
    <property type="project" value="InterPro"/>
</dbReference>
<accession>A0AAD7UH04</accession>
<dbReference type="GO" id="GO:0006289">
    <property type="term" value="P:nucleotide-excision repair"/>
    <property type="evidence" value="ECO:0007669"/>
    <property type="project" value="InterPro"/>
</dbReference>
<comment type="subcellular location">
    <subcellularLocation>
        <location evidence="1">Nucleus</location>
    </subcellularLocation>
</comment>
<keyword evidence="1" id="KW-0227">DNA damage</keyword>
<comment type="similarity">
    <text evidence="1">Belongs to the TFB2 family.</text>
</comment>
<evidence type="ECO:0000313" key="3">
    <source>
        <dbReference type="Proteomes" id="UP001230188"/>
    </source>
</evidence>
<dbReference type="GO" id="GO:0005675">
    <property type="term" value="C:transcription factor TFIIH holo complex"/>
    <property type="evidence" value="ECO:0007669"/>
    <property type="project" value="TreeGrafter"/>
</dbReference>
<dbReference type="PANTHER" id="PTHR13152:SF0">
    <property type="entry name" value="GENERAL TRANSCRIPTION FACTOR IIH SUBUNIT 4"/>
    <property type="match status" value="1"/>
</dbReference>
<dbReference type="InterPro" id="IPR004598">
    <property type="entry name" value="TFIIH_p52/Tfb2"/>
</dbReference>
<dbReference type="Proteomes" id="UP001230188">
    <property type="component" value="Unassembled WGS sequence"/>
</dbReference>
<evidence type="ECO:0000313" key="2">
    <source>
        <dbReference type="EMBL" id="KAJ8605903.1"/>
    </source>
</evidence>
<dbReference type="Pfam" id="PF03849">
    <property type="entry name" value="Tfb2"/>
    <property type="match status" value="1"/>
</dbReference>
<proteinExistence type="inferred from homology"/>
<dbReference type="PANTHER" id="PTHR13152">
    <property type="entry name" value="TFIIH, POLYPEPTIDE 4"/>
    <property type="match status" value="1"/>
</dbReference>
<keyword evidence="1" id="KW-0539">Nucleus</keyword>
<keyword evidence="1" id="KW-0234">DNA repair</keyword>
<evidence type="ECO:0000256" key="1">
    <source>
        <dbReference type="RuleBase" id="RU364024"/>
    </source>
</evidence>
<keyword evidence="1" id="KW-0804">Transcription</keyword>
<gene>
    <name evidence="2" type="ORF">CTAYLR_004196</name>
</gene>
<dbReference type="Gene3D" id="3.30.70.2610">
    <property type="match status" value="1"/>
</dbReference>
<dbReference type="GO" id="GO:0003690">
    <property type="term" value="F:double-stranded DNA binding"/>
    <property type="evidence" value="ECO:0007669"/>
    <property type="project" value="TreeGrafter"/>
</dbReference>
<dbReference type="AlphaFoldDB" id="A0AAD7UH04"/>
<organism evidence="2 3">
    <name type="scientific">Chrysophaeum taylorii</name>
    <dbReference type="NCBI Taxonomy" id="2483200"/>
    <lineage>
        <taxon>Eukaryota</taxon>
        <taxon>Sar</taxon>
        <taxon>Stramenopiles</taxon>
        <taxon>Ochrophyta</taxon>
        <taxon>Pelagophyceae</taxon>
        <taxon>Pelagomonadales</taxon>
        <taxon>Pelagomonadaceae</taxon>
        <taxon>Chrysophaeum</taxon>
    </lineage>
</organism>
<keyword evidence="1" id="KW-0805">Transcription regulation</keyword>
<dbReference type="EMBL" id="JAQMWT010000308">
    <property type="protein sequence ID" value="KAJ8605903.1"/>
    <property type="molecule type" value="Genomic_DNA"/>
</dbReference>
<dbReference type="GO" id="GO:0000439">
    <property type="term" value="C:transcription factor TFIIH core complex"/>
    <property type="evidence" value="ECO:0007669"/>
    <property type="project" value="InterPro"/>
</dbReference>
<keyword evidence="3" id="KW-1185">Reference proteome</keyword>
<comment type="function">
    <text evidence="1">Component of the general transcription and DNA repair factor IIH (TFIIH) core complex which is involved in general and transcription-coupled nucleotide excision repair (NER) of damaged DNA.</text>
</comment>
<name>A0AAD7UH04_9STRA</name>